<dbReference type="RefSeq" id="WP_114563538.1">
    <property type="nucleotide sequence ID" value="NZ_CP031124.1"/>
</dbReference>
<sequence>MKTQLRKGVLEMCILATLKQADSYTYELVQLLSTHMAISEGTIYPIMRRLQNDNLVETYLQESQAGPARKYYRLTKTGQHQLKDMLFQWQEFSNEVNSVLSLALTTQQEDIS</sequence>
<gene>
    <name evidence="2" type="ORF">DTO96_102218</name>
</gene>
<dbReference type="PANTHER" id="PTHR33169">
    <property type="entry name" value="PADR-FAMILY TRANSCRIPTIONAL REGULATOR"/>
    <property type="match status" value="1"/>
</dbReference>
<dbReference type="InterPro" id="IPR052509">
    <property type="entry name" value="Metal_resp_DNA-bind_regulator"/>
</dbReference>
<reference evidence="3" key="1">
    <citation type="submission" date="2018-07" db="EMBL/GenBank/DDBJ databases">
        <authorList>
            <person name="Kim H."/>
        </authorList>
    </citation>
    <scope>NUCLEOTIDE SEQUENCE [LARGE SCALE GENOMIC DNA]</scope>
    <source>
        <strain evidence="3">F02</strain>
    </source>
</reference>
<evidence type="ECO:0000313" key="3">
    <source>
        <dbReference type="Proteomes" id="UP000252182"/>
    </source>
</evidence>
<dbReference type="SUPFAM" id="SSF46785">
    <property type="entry name" value="Winged helix' DNA-binding domain"/>
    <property type="match status" value="1"/>
</dbReference>
<protein>
    <recommendedName>
        <fullName evidence="1">Transcription regulator PadR N-terminal domain-containing protein</fullName>
    </recommendedName>
</protein>
<dbReference type="InterPro" id="IPR036390">
    <property type="entry name" value="WH_DNA-bd_sf"/>
</dbReference>
<dbReference type="InterPro" id="IPR036388">
    <property type="entry name" value="WH-like_DNA-bd_sf"/>
</dbReference>
<dbReference type="InterPro" id="IPR005149">
    <property type="entry name" value="Tscrpt_reg_PadR_N"/>
</dbReference>
<feature type="domain" description="Transcription regulator PadR N-terminal" evidence="1">
    <location>
        <begin position="14"/>
        <end position="83"/>
    </location>
</feature>
<dbReference type="PANTHER" id="PTHR33169:SF24">
    <property type="entry name" value="TRANSCRIPTIONAL REGULATOR, PADR FAMILY"/>
    <property type="match status" value="1"/>
</dbReference>
<dbReference type="OrthoDB" id="3186544at2"/>
<evidence type="ECO:0000313" key="2">
    <source>
        <dbReference type="EMBL" id="AXF86464.1"/>
    </source>
</evidence>
<proteinExistence type="predicted"/>
<dbReference type="AlphaFoldDB" id="A0A345DDM6"/>
<evidence type="ECO:0000259" key="1">
    <source>
        <dbReference type="Pfam" id="PF03551"/>
    </source>
</evidence>
<dbReference type="KEGG" id="hyf:DTO96_102218"/>
<keyword evidence="3" id="KW-1185">Reference proteome</keyword>
<dbReference type="Pfam" id="PF03551">
    <property type="entry name" value="PadR"/>
    <property type="match status" value="1"/>
</dbReference>
<dbReference type="Proteomes" id="UP000252182">
    <property type="component" value="Chromosome"/>
</dbReference>
<accession>A0A345DDM6</accession>
<name>A0A345DDM6_9BURK</name>
<dbReference type="Gene3D" id="1.10.10.10">
    <property type="entry name" value="Winged helix-like DNA-binding domain superfamily/Winged helix DNA-binding domain"/>
    <property type="match status" value="1"/>
</dbReference>
<dbReference type="EMBL" id="CP031124">
    <property type="protein sequence ID" value="AXF86464.1"/>
    <property type="molecule type" value="Genomic_DNA"/>
</dbReference>
<organism evidence="2 3">
    <name type="scientific">Ephemeroptericola cinctiostellae</name>
    <dbReference type="NCBI Taxonomy" id="2268024"/>
    <lineage>
        <taxon>Bacteria</taxon>
        <taxon>Pseudomonadati</taxon>
        <taxon>Pseudomonadota</taxon>
        <taxon>Betaproteobacteria</taxon>
        <taxon>Burkholderiales</taxon>
        <taxon>Burkholderiaceae</taxon>
        <taxon>Ephemeroptericola</taxon>
    </lineage>
</organism>